<feature type="compositionally biased region" description="Acidic residues" evidence="1">
    <location>
        <begin position="78"/>
        <end position="88"/>
    </location>
</feature>
<reference evidence="3 4" key="1">
    <citation type="submission" date="2023-02" db="EMBL/GenBank/DDBJ databases">
        <title>LHISI_Scaffold_Assembly.</title>
        <authorList>
            <person name="Stuart O.P."/>
            <person name="Cleave R."/>
            <person name="Magrath M.J.L."/>
            <person name="Mikheyev A.S."/>
        </authorList>
    </citation>
    <scope>NUCLEOTIDE SEQUENCE [LARGE SCALE GENOMIC DNA]</scope>
    <source>
        <strain evidence="3">Daus_M_001</strain>
        <tissue evidence="3">Leg muscle</tissue>
    </source>
</reference>
<sequence length="335" mass="36498">MISLWYCMIVACLQHKLTSMSVTMAAKQSQYSRSMVQSIQCSSRTLNMIALVPYISNKSDESDSDDEPEINTSKKVTDEDEDGGEECDISPTPPLSLPEILEELLKSEDFNNIDFLPDNTVFEENIGKQLNAIVGMEIETSPIKLLTQQSERKENNTQEPIVGLVGNYDNMATRPSSGYAPASENQTTDSNSSSKVDQFPEVGCQGPGSFWGGGFDGVAFCDSLSLALRLEQEAHTLAHLVSPRATVAERLAHSPLTKAIWVQFPAGSLRIFTCGNRADDVLEVAAIDLEAGVQTTPKVVKGTGEDMLRDGIDSCDKVGLEFFECVRVVAVDLSL</sequence>
<dbReference type="EMBL" id="JARBHB010000014">
    <property type="protein sequence ID" value="KAJ8868376.1"/>
    <property type="molecule type" value="Genomic_DNA"/>
</dbReference>
<evidence type="ECO:0000256" key="2">
    <source>
        <dbReference type="SAM" id="SignalP"/>
    </source>
</evidence>
<feature type="region of interest" description="Disordered" evidence="1">
    <location>
        <begin position="57"/>
        <end position="95"/>
    </location>
</feature>
<gene>
    <name evidence="3" type="ORF">PR048_029892</name>
</gene>
<feature type="signal peptide" evidence="2">
    <location>
        <begin position="1"/>
        <end position="19"/>
    </location>
</feature>
<evidence type="ECO:0000256" key="1">
    <source>
        <dbReference type="SAM" id="MobiDB-lite"/>
    </source>
</evidence>
<proteinExistence type="predicted"/>
<feature type="chain" id="PRO_5045278651" evidence="2">
    <location>
        <begin position="20"/>
        <end position="335"/>
    </location>
</feature>
<evidence type="ECO:0000313" key="3">
    <source>
        <dbReference type="EMBL" id="KAJ8868376.1"/>
    </source>
</evidence>
<comment type="caution">
    <text evidence="3">The sequence shown here is derived from an EMBL/GenBank/DDBJ whole genome shotgun (WGS) entry which is preliminary data.</text>
</comment>
<feature type="region of interest" description="Disordered" evidence="1">
    <location>
        <begin position="173"/>
        <end position="198"/>
    </location>
</feature>
<name>A0ABQ9GA30_9NEOP</name>
<organism evidence="3 4">
    <name type="scientific">Dryococelus australis</name>
    <dbReference type="NCBI Taxonomy" id="614101"/>
    <lineage>
        <taxon>Eukaryota</taxon>
        <taxon>Metazoa</taxon>
        <taxon>Ecdysozoa</taxon>
        <taxon>Arthropoda</taxon>
        <taxon>Hexapoda</taxon>
        <taxon>Insecta</taxon>
        <taxon>Pterygota</taxon>
        <taxon>Neoptera</taxon>
        <taxon>Polyneoptera</taxon>
        <taxon>Phasmatodea</taxon>
        <taxon>Verophasmatodea</taxon>
        <taxon>Anareolatae</taxon>
        <taxon>Phasmatidae</taxon>
        <taxon>Eurycanthinae</taxon>
        <taxon>Dryococelus</taxon>
    </lineage>
</organism>
<protein>
    <submittedName>
        <fullName evidence="3">Uncharacterized protein</fullName>
    </submittedName>
</protein>
<keyword evidence="2" id="KW-0732">Signal</keyword>
<evidence type="ECO:0000313" key="4">
    <source>
        <dbReference type="Proteomes" id="UP001159363"/>
    </source>
</evidence>
<keyword evidence="4" id="KW-1185">Reference proteome</keyword>
<accession>A0ABQ9GA30</accession>
<feature type="compositionally biased region" description="Polar residues" evidence="1">
    <location>
        <begin position="183"/>
        <end position="196"/>
    </location>
</feature>
<dbReference type="Proteomes" id="UP001159363">
    <property type="component" value="Chromosome 13"/>
</dbReference>